<name>A0A133UYU1_9EURY</name>
<evidence type="ECO:0000313" key="3">
    <source>
        <dbReference type="Proteomes" id="UP000070344"/>
    </source>
</evidence>
<organism evidence="2 3">
    <name type="scientific">candidate division MSBL1 archaeon SCGC-AAA259O05</name>
    <dbReference type="NCBI Taxonomy" id="1698271"/>
    <lineage>
        <taxon>Archaea</taxon>
        <taxon>Methanobacteriati</taxon>
        <taxon>Methanobacteriota</taxon>
        <taxon>candidate division MSBL1</taxon>
    </lineage>
</organism>
<feature type="transmembrane region" description="Helical" evidence="1">
    <location>
        <begin position="47"/>
        <end position="65"/>
    </location>
</feature>
<evidence type="ECO:0000256" key="1">
    <source>
        <dbReference type="SAM" id="Phobius"/>
    </source>
</evidence>
<keyword evidence="1" id="KW-1133">Transmembrane helix</keyword>
<protein>
    <submittedName>
        <fullName evidence="2">Uncharacterized protein</fullName>
    </submittedName>
</protein>
<accession>A0A133UYU1</accession>
<reference evidence="2 3" key="1">
    <citation type="journal article" date="2016" name="Sci. Rep.">
        <title>Metabolic traits of an uncultured archaeal lineage -MSBL1- from brine pools of the Red Sea.</title>
        <authorList>
            <person name="Mwirichia R."/>
            <person name="Alam I."/>
            <person name="Rashid M."/>
            <person name="Vinu M."/>
            <person name="Ba-Alawi W."/>
            <person name="Anthony Kamau A."/>
            <person name="Kamanda Ngugi D."/>
            <person name="Goker M."/>
            <person name="Klenk H.P."/>
            <person name="Bajic V."/>
            <person name="Stingl U."/>
        </authorList>
    </citation>
    <scope>NUCLEOTIDE SEQUENCE [LARGE SCALE GENOMIC DNA]</scope>
    <source>
        <strain evidence="2">SCGC-AAA259O05</strain>
    </source>
</reference>
<gene>
    <name evidence="2" type="ORF">AKJ41_05575</name>
</gene>
<dbReference type="AlphaFoldDB" id="A0A133UYU1"/>
<feature type="transmembrane region" description="Helical" evidence="1">
    <location>
        <begin position="21"/>
        <end position="41"/>
    </location>
</feature>
<evidence type="ECO:0000313" key="2">
    <source>
        <dbReference type="EMBL" id="KXA99348.1"/>
    </source>
</evidence>
<dbReference type="Proteomes" id="UP000070344">
    <property type="component" value="Unassembled WGS sequence"/>
</dbReference>
<sequence>MALPGKTWDGVKVIFSVISHWYIRIGLDWGYVGDMLIILRYMLGRRISFLICLRWDMLIILRRLFFVKI</sequence>
<dbReference type="EMBL" id="LHXV01000094">
    <property type="protein sequence ID" value="KXA99348.1"/>
    <property type="molecule type" value="Genomic_DNA"/>
</dbReference>
<keyword evidence="1" id="KW-0472">Membrane</keyword>
<comment type="caution">
    <text evidence="2">The sequence shown here is derived from an EMBL/GenBank/DDBJ whole genome shotgun (WGS) entry which is preliminary data.</text>
</comment>
<keyword evidence="1" id="KW-0812">Transmembrane</keyword>
<proteinExistence type="predicted"/>
<keyword evidence="3" id="KW-1185">Reference proteome</keyword>